<dbReference type="PANTHER" id="PTHR11552">
    <property type="entry name" value="GLUCOSE-METHANOL-CHOLINE GMC OXIDOREDUCTASE"/>
    <property type="match status" value="1"/>
</dbReference>
<dbReference type="SUPFAM" id="SSF51905">
    <property type="entry name" value="FAD/NAD(P)-binding domain"/>
    <property type="match status" value="1"/>
</dbReference>
<organism evidence="7 8">
    <name type="scientific">Folsomia candida</name>
    <name type="common">Springtail</name>
    <dbReference type="NCBI Taxonomy" id="158441"/>
    <lineage>
        <taxon>Eukaryota</taxon>
        <taxon>Metazoa</taxon>
        <taxon>Ecdysozoa</taxon>
        <taxon>Arthropoda</taxon>
        <taxon>Hexapoda</taxon>
        <taxon>Collembola</taxon>
        <taxon>Entomobryomorpha</taxon>
        <taxon>Isotomoidea</taxon>
        <taxon>Isotomidae</taxon>
        <taxon>Proisotominae</taxon>
        <taxon>Folsomia</taxon>
    </lineage>
</organism>
<feature type="domain" description="Glucose-methanol-choline oxidoreductase N-terminal" evidence="5">
    <location>
        <begin position="65"/>
        <end position="366"/>
    </location>
</feature>
<dbReference type="GO" id="GO:0016614">
    <property type="term" value="F:oxidoreductase activity, acting on CH-OH group of donors"/>
    <property type="evidence" value="ECO:0007669"/>
    <property type="project" value="InterPro"/>
</dbReference>
<dbReference type="PANTHER" id="PTHR11552:SF147">
    <property type="entry name" value="CHOLINE DEHYDROGENASE, MITOCHONDRIAL"/>
    <property type="match status" value="1"/>
</dbReference>
<proteinExistence type="inferred from homology"/>
<dbReference type="EMBL" id="LNIX01000001">
    <property type="protein sequence ID" value="OXA63668.1"/>
    <property type="molecule type" value="Genomic_DNA"/>
</dbReference>
<dbReference type="PIRSF" id="PIRSF000137">
    <property type="entry name" value="Alcohol_oxidase"/>
    <property type="match status" value="1"/>
</dbReference>
<dbReference type="Gene3D" id="3.50.50.60">
    <property type="entry name" value="FAD/NAD(P)-binding domain"/>
    <property type="match status" value="1"/>
</dbReference>
<sequence>MLADFLARFSIPFAIAVIHLTGNPNQTVHQNDGIEQIKLYDEILKIGDHTLSSANKEGEGPTEYYDYIIVGGGAAGAVVANRLSADGNYTVLLLEGGGDPNQLIPVSESEIPVGQLLLWDSEMVMKYAGVPQERACLQNGGVCRFPRGRALGGSSSVNGLLYNRCNPKDYDYWAEFTNDTRWSFASVVDAFKSLENYHGFYEDDSSPNHGIEGEMHVEKMEFLPGVDELFAALEEKGVPIGDLNSGLFPYGFSKLDYNIKDGLRWSTYHAFIKPIEARENFKIYRYAWATKIHFNETNHAIGVSYVRHGQERYVGARKEIILSAGVFDTPKLLMLSGIGPRQHLEEHSIPVIVDSPAIGSNFQDHPGVGSYPLAINKSLGLVDYLTPENVAEFVTTGKGPLLLFPTAIGTSNFAPQVAHGYITSTHADYNDRNWPDLHVYIHEQILTLGNGVEEEVLFFDVELDRHEQVGTVRLASGNYSDDVLIDGKFFENIYDVERIIDGVEFMTDIFLNSSTFQALGIKWSENVPLLPACSEYPFPSREHWRCSVHQTGAEFYHGTSTCRMGPNITVAGVDSKLRVFGTSGLRVIDASVMVRTPSGNTNIPSMMVGEMGARIIIEEQ</sequence>
<comment type="similarity">
    <text evidence="2">Belongs to the GMC oxidoreductase family.</text>
</comment>
<protein>
    <submittedName>
        <fullName evidence="7">Glucose dehydrogenase [FAD, quinone]</fullName>
    </submittedName>
</protein>
<dbReference type="AlphaFoldDB" id="A0A226F2H4"/>
<dbReference type="OrthoDB" id="269227at2759"/>
<keyword evidence="3" id="KW-0285">Flavoprotein</keyword>
<keyword evidence="8" id="KW-1185">Reference proteome</keyword>
<dbReference type="OMA" id="ENCTYVP"/>
<dbReference type="InterPro" id="IPR007867">
    <property type="entry name" value="GMC_OxRtase_C"/>
</dbReference>
<dbReference type="Proteomes" id="UP000198287">
    <property type="component" value="Unassembled WGS sequence"/>
</dbReference>
<dbReference type="SUPFAM" id="SSF54373">
    <property type="entry name" value="FAD-linked reductases, C-terminal domain"/>
    <property type="match status" value="1"/>
</dbReference>
<keyword evidence="4" id="KW-0274">FAD</keyword>
<dbReference type="InterPro" id="IPR036188">
    <property type="entry name" value="FAD/NAD-bd_sf"/>
</dbReference>
<evidence type="ECO:0000259" key="5">
    <source>
        <dbReference type="Pfam" id="PF00732"/>
    </source>
</evidence>
<dbReference type="Gene3D" id="3.30.560.10">
    <property type="entry name" value="Glucose Oxidase, domain 3"/>
    <property type="match status" value="1"/>
</dbReference>
<name>A0A226F2H4_FOLCA</name>
<evidence type="ECO:0000259" key="6">
    <source>
        <dbReference type="Pfam" id="PF05199"/>
    </source>
</evidence>
<dbReference type="InterPro" id="IPR012132">
    <property type="entry name" value="GMC_OxRdtase"/>
</dbReference>
<feature type="domain" description="Glucose-methanol-choline oxidoreductase C-terminal" evidence="6">
    <location>
        <begin position="468"/>
        <end position="609"/>
    </location>
</feature>
<dbReference type="InterPro" id="IPR000172">
    <property type="entry name" value="GMC_OxRdtase_N"/>
</dbReference>
<reference evidence="7 8" key="1">
    <citation type="submission" date="2015-12" db="EMBL/GenBank/DDBJ databases">
        <title>The genome of Folsomia candida.</title>
        <authorList>
            <person name="Faddeeva A."/>
            <person name="Derks M.F."/>
            <person name="Anvar Y."/>
            <person name="Smit S."/>
            <person name="Van Straalen N."/>
            <person name="Roelofs D."/>
        </authorList>
    </citation>
    <scope>NUCLEOTIDE SEQUENCE [LARGE SCALE GENOMIC DNA]</scope>
    <source>
        <strain evidence="7 8">VU population</strain>
        <tissue evidence="7">Whole body</tissue>
    </source>
</reference>
<comment type="cofactor">
    <cofactor evidence="1">
        <name>FAD</name>
        <dbReference type="ChEBI" id="CHEBI:57692"/>
    </cofactor>
</comment>
<gene>
    <name evidence="7" type="ORF">Fcan01_00763</name>
</gene>
<evidence type="ECO:0000256" key="4">
    <source>
        <dbReference type="ARBA" id="ARBA00022827"/>
    </source>
</evidence>
<dbReference type="Pfam" id="PF05199">
    <property type="entry name" value="GMC_oxred_C"/>
    <property type="match status" value="1"/>
</dbReference>
<dbReference type="GO" id="GO:0050660">
    <property type="term" value="F:flavin adenine dinucleotide binding"/>
    <property type="evidence" value="ECO:0007669"/>
    <property type="project" value="InterPro"/>
</dbReference>
<comment type="caution">
    <text evidence="7">The sequence shown here is derived from an EMBL/GenBank/DDBJ whole genome shotgun (WGS) entry which is preliminary data.</text>
</comment>
<evidence type="ECO:0000256" key="2">
    <source>
        <dbReference type="ARBA" id="ARBA00010790"/>
    </source>
</evidence>
<accession>A0A226F2H4</accession>
<evidence type="ECO:0000313" key="8">
    <source>
        <dbReference type="Proteomes" id="UP000198287"/>
    </source>
</evidence>
<dbReference type="Pfam" id="PF00732">
    <property type="entry name" value="GMC_oxred_N"/>
    <property type="match status" value="1"/>
</dbReference>
<evidence type="ECO:0000313" key="7">
    <source>
        <dbReference type="EMBL" id="OXA63668.1"/>
    </source>
</evidence>
<evidence type="ECO:0000256" key="1">
    <source>
        <dbReference type="ARBA" id="ARBA00001974"/>
    </source>
</evidence>
<evidence type="ECO:0000256" key="3">
    <source>
        <dbReference type="ARBA" id="ARBA00022630"/>
    </source>
</evidence>